<evidence type="ECO:0000256" key="12">
    <source>
        <dbReference type="HAMAP-Rule" id="MF_00418"/>
    </source>
</evidence>
<keyword evidence="8 12" id="KW-0457">Lysine biosynthesis</keyword>
<evidence type="ECO:0000313" key="17">
    <source>
        <dbReference type="Proteomes" id="UP000551501"/>
    </source>
</evidence>
<dbReference type="SUPFAM" id="SSF51569">
    <property type="entry name" value="Aldolase"/>
    <property type="match status" value="1"/>
</dbReference>
<comment type="subunit">
    <text evidence="12">Homotetramer; dimer of dimers.</text>
</comment>
<evidence type="ECO:0000256" key="10">
    <source>
        <dbReference type="ARBA" id="ARBA00023270"/>
    </source>
</evidence>
<comment type="subcellular location">
    <subcellularLocation>
        <location evidence="12">Cytoplasm</location>
    </subcellularLocation>
</comment>
<comment type="function">
    <text evidence="1 12">Catalyzes the condensation of (S)-aspartate-beta-semialdehyde [(S)-ASA] and pyruvate to 4-hydroxy-tetrahydrodipicolinate (HTPA).</text>
</comment>
<dbReference type="EMBL" id="JACIFP010000001">
    <property type="protein sequence ID" value="MBB4135385.1"/>
    <property type="molecule type" value="Genomic_DNA"/>
</dbReference>
<dbReference type="PIRSF" id="PIRSF001365">
    <property type="entry name" value="DHDPS"/>
    <property type="match status" value="1"/>
</dbReference>
<evidence type="ECO:0000256" key="3">
    <source>
        <dbReference type="ARBA" id="ARBA00007592"/>
    </source>
</evidence>
<name>A0A840ERB9_9ACTN</name>
<feature type="binding site" evidence="12 15">
    <location>
        <position position="57"/>
    </location>
    <ligand>
        <name>pyruvate</name>
        <dbReference type="ChEBI" id="CHEBI:15361"/>
    </ligand>
</feature>
<organism evidence="16 17">
    <name type="scientific">Gordonia humi</name>
    <dbReference type="NCBI Taxonomy" id="686429"/>
    <lineage>
        <taxon>Bacteria</taxon>
        <taxon>Bacillati</taxon>
        <taxon>Actinomycetota</taxon>
        <taxon>Actinomycetes</taxon>
        <taxon>Mycobacteriales</taxon>
        <taxon>Gordoniaceae</taxon>
        <taxon>Gordonia</taxon>
    </lineage>
</organism>
<dbReference type="InterPro" id="IPR020625">
    <property type="entry name" value="Schiff_base-form_aldolases_AS"/>
</dbReference>
<evidence type="ECO:0000256" key="7">
    <source>
        <dbReference type="ARBA" id="ARBA00022915"/>
    </source>
</evidence>
<comment type="caution">
    <text evidence="12">Was originally thought to be a dihydrodipicolinate synthase (DHDPS), catalyzing the condensation of (S)-aspartate-beta-semialdehyde [(S)-ASA] and pyruvate to dihydrodipicolinate (DHDP). However, it was shown in E.coli that the product of the enzymatic reaction is not dihydrodipicolinate but in fact (4S)-4-hydroxy-2,3,4,5-tetrahydro-(2S)-dipicolinic acid (HTPA), and that the consecutive dehydration reaction leading to DHDP is not spontaneous but catalyzed by DapB.</text>
</comment>
<protein>
    <recommendedName>
        <fullName evidence="4 12">4-hydroxy-tetrahydrodipicolinate synthase</fullName>
        <shortName evidence="12">HTPA synthase</shortName>
        <ecNumber evidence="4 12">4.3.3.7</ecNumber>
    </recommendedName>
</protein>
<dbReference type="GO" id="GO:0008840">
    <property type="term" value="F:4-hydroxy-tetrahydrodipicolinate synthase activity"/>
    <property type="evidence" value="ECO:0007669"/>
    <property type="project" value="UniProtKB-UniRule"/>
</dbReference>
<comment type="catalytic activity">
    <reaction evidence="11 12">
        <text>L-aspartate 4-semialdehyde + pyruvate = (2S,4S)-4-hydroxy-2,3,4,5-tetrahydrodipicolinate + H2O + H(+)</text>
        <dbReference type="Rhea" id="RHEA:34171"/>
        <dbReference type="ChEBI" id="CHEBI:15361"/>
        <dbReference type="ChEBI" id="CHEBI:15377"/>
        <dbReference type="ChEBI" id="CHEBI:15378"/>
        <dbReference type="ChEBI" id="CHEBI:67139"/>
        <dbReference type="ChEBI" id="CHEBI:537519"/>
        <dbReference type="EC" id="4.3.3.7"/>
    </reaction>
</comment>
<keyword evidence="7 12" id="KW-0220">Diaminopimelate biosynthesis</keyword>
<feature type="binding site" evidence="12 15">
    <location>
        <position position="213"/>
    </location>
    <ligand>
        <name>pyruvate</name>
        <dbReference type="ChEBI" id="CHEBI:15361"/>
    </ligand>
</feature>
<feature type="active site" description="Proton donor/acceptor" evidence="12 14">
    <location>
        <position position="145"/>
    </location>
</feature>
<evidence type="ECO:0000256" key="8">
    <source>
        <dbReference type="ARBA" id="ARBA00023154"/>
    </source>
</evidence>
<feature type="site" description="Part of a proton relay during catalysis" evidence="12">
    <location>
        <position position="119"/>
    </location>
</feature>
<dbReference type="Gene3D" id="3.20.20.70">
    <property type="entry name" value="Aldolase class I"/>
    <property type="match status" value="1"/>
</dbReference>
<dbReference type="PANTHER" id="PTHR12128">
    <property type="entry name" value="DIHYDRODIPICOLINATE SYNTHASE"/>
    <property type="match status" value="1"/>
</dbReference>
<keyword evidence="6 12" id="KW-0028">Amino-acid biosynthesis</keyword>
<keyword evidence="10 12" id="KW-0704">Schiff base</keyword>
<dbReference type="Pfam" id="PF00701">
    <property type="entry name" value="DHDPS"/>
    <property type="match status" value="1"/>
</dbReference>
<proteinExistence type="inferred from homology"/>
<dbReference type="PRINTS" id="PR00146">
    <property type="entry name" value="DHPICSNTHASE"/>
</dbReference>
<keyword evidence="9 12" id="KW-0456">Lyase</keyword>
<dbReference type="Proteomes" id="UP000551501">
    <property type="component" value="Unassembled WGS sequence"/>
</dbReference>
<evidence type="ECO:0000256" key="2">
    <source>
        <dbReference type="ARBA" id="ARBA00005120"/>
    </source>
</evidence>
<dbReference type="AlphaFoldDB" id="A0A840ERB9"/>
<sequence length="307" mass="31907">MRMVPMMLAPAHAFGTNLIAVPTPMKPDYSVDESSFKSMVKYVVKNKCDGIVVAGTTGESPTLSEDELDTVIRLAVDKAKGRARIIVGVGTNDTVSTIRRARLAEAAGADALLVVTPYYSRPSQIGVANHFRAVADATGLPVMLYDVPHRTGLPIATATLIDLAQHPKILAVKDATGDIAQAMAVMAECPMAFYCGSDGLNLPYLAAGATGVVSVVGAVRSAENASLIKAVAKNDLPTAREINRDLIPSATALNSIATGGAVAAKVALHRLGVIDHPTVRPPLTEATPDEVAQIVAALSVHAEAQSA</sequence>
<dbReference type="GO" id="GO:0009089">
    <property type="term" value="P:lysine biosynthetic process via diaminopimelate"/>
    <property type="evidence" value="ECO:0007669"/>
    <property type="project" value="UniProtKB-UniRule"/>
</dbReference>
<dbReference type="PANTHER" id="PTHR12128:SF66">
    <property type="entry name" value="4-HYDROXY-2-OXOGLUTARATE ALDOLASE, MITOCHONDRIAL"/>
    <property type="match status" value="1"/>
</dbReference>
<evidence type="ECO:0000256" key="1">
    <source>
        <dbReference type="ARBA" id="ARBA00003294"/>
    </source>
</evidence>
<dbReference type="GO" id="GO:0005829">
    <property type="term" value="C:cytosol"/>
    <property type="evidence" value="ECO:0007669"/>
    <property type="project" value="TreeGrafter"/>
</dbReference>
<keyword evidence="5 12" id="KW-0963">Cytoplasm</keyword>
<evidence type="ECO:0000256" key="15">
    <source>
        <dbReference type="PIRSR" id="PIRSR001365-2"/>
    </source>
</evidence>
<comment type="pathway">
    <text evidence="2 12">Amino-acid biosynthesis; L-lysine biosynthesis via DAP pathway; (S)-tetrahydrodipicolinate from L-aspartate: step 3/4.</text>
</comment>
<feature type="site" description="Part of a proton relay during catalysis" evidence="12">
    <location>
        <position position="56"/>
    </location>
</feature>
<dbReference type="GO" id="GO:0019877">
    <property type="term" value="P:diaminopimelate biosynthetic process"/>
    <property type="evidence" value="ECO:0007669"/>
    <property type="project" value="UniProtKB-UniRule"/>
</dbReference>
<evidence type="ECO:0000256" key="11">
    <source>
        <dbReference type="ARBA" id="ARBA00047836"/>
    </source>
</evidence>
<evidence type="ECO:0000256" key="13">
    <source>
        <dbReference type="PIRNR" id="PIRNR001365"/>
    </source>
</evidence>
<dbReference type="UniPathway" id="UPA00034">
    <property type="reaction ID" value="UER00017"/>
</dbReference>
<evidence type="ECO:0000256" key="14">
    <source>
        <dbReference type="PIRSR" id="PIRSR001365-1"/>
    </source>
</evidence>
<comment type="similarity">
    <text evidence="3 12 13">Belongs to the DapA family.</text>
</comment>
<dbReference type="InterPro" id="IPR002220">
    <property type="entry name" value="DapA-like"/>
</dbReference>
<dbReference type="PROSITE" id="PS00666">
    <property type="entry name" value="DHDPS_2"/>
    <property type="match status" value="1"/>
</dbReference>
<comment type="caution">
    <text evidence="16">The sequence shown here is derived from an EMBL/GenBank/DDBJ whole genome shotgun (WGS) entry which is preliminary data.</text>
</comment>
<evidence type="ECO:0000256" key="5">
    <source>
        <dbReference type="ARBA" id="ARBA00022490"/>
    </source>
</evidence>
<feature type="active site" description="Schiff-base intermediate with substrate" evidence="12 14">
    <location>
        <position position="173"/>
    </location>
</feature>
<dbReference type="PROSITE" id="PS00665">
    <property type="entry name" value="DHDPS_1"/>
    <property type="match status" value="1"/>
</dbReference>
<dbReference type="CDD" id="cd00950">
    <property type="entry name" value="DHDPS"/>
    <property type="match status" value="1"/>
</dbReference>
<evidence type="ECO:0000256" key="9">
    <source>
        <dbReference type="ARBA" id="ARBA00023239"/>
    </source>
</evidence>
<gene>
    <name evidence="12" type="primary">dapA</name>
    <name evidence="16" type="ORF">BKA16_001937</name>
</gene>
<keyword evidence="17" id="KW-1185">Reference proteome</keyword>
<accession>A0A840ERB9</accession>
<evidence type="ECO:0000256" key="6">
    <source>
        <dbReference type="ARBA" id="ARBA00022605"/>
    </source>
</evidence>
<dbReference type="InterPro" id="IPR005263">
    <property type="entry name" value="DapA"/>
</dbReference>
<dbReference type="EC" id="4.3.3.7" evidence="4 12"/>
<evidence type="ECO:0000256" key="4">
    <source>
        <dbReference type="ARBA" id="ARBA00012086"/>
    </source>
</evidence>
<reference evidence="16 17" key="1">
    <citation type="submission" date="2020-08" db="EMBL/GenBank/DDBJ databases">
        <title>Sequencing the genomes of 1000 actinobacteria strains.</title>
        <authorList>
            <person name="Klenk H.-P."/>
        </authorList>
    </citation>
    <scope>NUCLEOTIDE SEQUENCE [LARGE SCALE GENOMIC DNA]</scope>
    <source>
        <strain evidence="16 17">DSM 45298</strain>
    </source>
</reference>
<dbReference type="HAMAP" id="MF_00418">
    <property type="entry name" value="DapA"/>
    <property type="match status" value="1"/>
</dbReference>
<evidence type="ECO:0000313" key="16">
    <source>
        <dbReference type="EMBL" id="MBB4135385.1"/>
    </source>
</evidence>
<dbReference type="InterPro" id="IPR013785">
    <property type="entry name" value="Aldolase_TIM"/>
</dbReference>
<dbReference type="InterPro" id="IPR020624">
    <property type="entry name" value="Schiff_base-form_aldolases_CS"/>
</dbReference>
<dbReference type="NCBIfam" id="TIGR00674">
    <property type="entry name" value="dapA"/>
    <property type="match status" value="1"/>
</dbReference>
<dbReference type="SMART" id="SM01130">
    <property type="entry name" value="DHDPS"/>
    <property type="match status" value="1"/>
</dbReference>